<keyword evidence="2" id="KW-0479">Metal-binding</keyword>
<keyword evidence="7" id="KW-0238">DNA-binding</keyword>
<dbReference type="PANTHER" id="PTHR47377:SF3">
    <property type="entry name" value="RHODANESE-LIKE DOMAIN-CONTAINING PROTEIN 4A, CHLOROPLASTIC"/>
    <property type="match status" value="1"/>
</dbReference>
<sequence>MSTTEETPRIEESNSNPLLGTTSGAAPPAPVSLSISGSTGNGSQTVDLQAGGNSRLPPPLTLGFLPSENGGLPHERGALGAPHFNLLNTLPVGNAPSMVDQWGRLVTPYATPPFINVGHSTAYTMRSIPTTFPSAILTTFPSGVPTAFPSAIPTTFPSGVPSAFPSAIPTTFPSATEITNLPSEEASTRINLESILVSIDNFFNRYPFFVATIAFIWLVVIPLTEEYLQKYKYVSAIDAFKKLQDDPNSQLLDIRDRKSVAYLGSPNLKILNKSTVQVDFREDDEDGFVKRVLENFGEPANTTVCILDNFDGNSMKVAELLVKKGFKEAYAIQGGIRGQKGWQEIQETLLPLSVHVYPKKKAKMSKQVDTNGGILVEDRNNNESPSNTSSTANSGSEVIKNEDLSSISPTVQSKAGQRPLSPYPNYPDLKPPSSPTPSKPN</sequence>
<feature type="domain" description="Rhodanese" evidence="12">
    <location>
        <begin position="245"/>
        <end position="347"/>
    </location>
</feature>
<feature type="region of interest" description="Disordered" evidence="10">
    <location>
        <begin position="361"/>
        <end position="441"/>
    </location>
</feature>
<evidence type="ECO:0000256" key="2">
    <source>
        <dbReference type="ARBA" id="ARBA00022723"/>
    </source>
</evidence>
<dbReference type="Proteomes" id="UP000826271">
    <property type="component" value="Unassembled WGS sequence"/>
</dbReference>
<dbReference type="Gene3D" id="3.40.250.10">
    <property type="entry name" value="Rhodanese-like domain"/>
    <property type="match status" value="1"/>
</dbReference>
<keyword evidence="11" id="KW-0472">Membrane</keyword>
<organism evidence="13 14">
    <name type="scientific">Buddleja alternifolia</name>
    <dbReference type="NCBI Taxonomy" id="168488"/>
    <lineage>
        <taxon>Eukaryota</taxon>
        <taxon>Viridiplantae</taxon>
        <taxon>Streptophyta</taxon>
        <taxon>Embryophyta</taxon>
        <taxon>Tracheophyta</taxon>
        <taxon>Spermatophyta</taxon>
        <taxon>Magnoliopsida</taxon>
        <taxon>eudicotyledons</taxon>
        <taxon>Gunneridae</taxon>
        <taxon>Pentapetalae</taxon>
        <taxon>asterids</taxon>
        <taxon>lamiids</taxon>
        <taxon>Lamiales</taxon>
        <taxon>Scrophulariaceae</taxon>
        <taxon>Buddlejeae</taxon>
        <taxon>Buddleja</taxon>
    </lineage>
</organism>
<feature type="compositionally biased region" description="Polar residues" evidence="10">
    <location>
        <begin position="404"/>
        <end position="415"/>
    </location>
</feature>
<feature type="compositionally biased region" description="Basic and acidic residues" evidence="10">
    <location>
        <begin position="1"/>
        <end position="12"/>
    </location>
</feature>
<dbReference type="EMBL" id="WHWC01000002">
    <property type="protein sequence ID" value="KAG8388834.1"/>
    <property type="molecule type" value="Genomic_DNA"/>
</dbReference>
<name>A0AAV6Y7X0_9LAMI</name>
<accession>A0AAV6Y7X0</accession>
<evidence type="ECO:0000256" key="10">
    <source>
        <dbReference type="SAM" id="MobiDB-lite"/>
    </source>
</evidence>
<dbReference type="PANTHER" id="PTHR47377">
    <property type="entry name" value="RHODANESE-LIKE DOMAIN-CONTAINING PROTEIN 4, CHLOROPLASTIC"/>
    <property type="match status" value="1"/>
</dbReference>
<feature type="compositionally biased region" description="Pro residues" evidence="10">
    <location>
        <begin position="421"/>
        <end position="441"/>
    </location>
</feature>
<evidence type="ECO:0000256" key="8">
    <source>
        <dbReference type="ARBA" id="ARBA00023163"/>
    </source>
</evidence>
<evidence type="ECO:0000313" key="14">
    <source>
        <dbReference type="Proteomes" id="UP000826271"/>
    </source>
</evidence>
<evidence type="ECO:0000259" key="12">
    <source>
        <dbReference type="PROSITE" id="PS50206"/>
    </source>
</evidence>
<keyword evidence="4" id="KW-0863">Zinc-finger</keyword>
<keyword evidence="14" id="KW-1185">Reference proteome</keyword>
<evidence type="ECO:0000313" key="13">
    <source>
        <dbReference type="EMBL" id="KAG8388834.1"/>
    </source>
</evidence>
<dbReference type="GO" id="GO:0008270">
    <property type="term" value="F:zinc ion binding"/>
    <property type="evidence" value="ECO:0007669"/>
    <property type="project" value="UniProtKB-KW"/>
</dbReference>
<dbReference type="InterPro" id="IPR001763">
    <property type="entry name" value="Rhodanese-like_dom"/>
</dbReference>
<gene>
    <name evidence="13" type="ORF">BUALT_Bualt02G0166200</name>
</gene>
<feature type="compositionally biased region" description="Polar residues" evidence="10">
    <location>
        <begin position="13"/>
        <end position="24"/>
    </location>
</feature>
<evidence type="ECO:0000256" key="5">
    <source>
        <dbReference type="ARBA" id="ARBA00022833"/>
    </source>
</evidence>
<dbReference type="InterPro" id="IPR044240">
    <property type="entry name" value="STR4-like"/>
</dbReference>
<keyword evidence="9" id="KW-0539">Nucleus</keyword>
<dbReference type="PROSITE" id="PS50206">
    <property type="entry name" value="RHODANESE_3"/>
    <property type="match status" value="1"/>
</dbReference>
<dbReference type="AlphaFoldDB" id="A0AAV6Y7X0"/>
<proteinExistence type="predicted"/>
<dbReference type="SUPFAM" id="SSF52821">
    <property type="entry name" value="Rhodanese/Cell cycle control phosphatase"/>
    <property type="match status" value="1"/>
</dbReference>
<dbReference type="InterPro" id="IPR036873">
    <property type="entry name" value="Rhodanese-like_dom_sf"/>
</dbReference>
<comment type="subcellular location">
    <subcellularLocation>
        <location evidence="1">Nucleus</location>
    </subcellularLocation>
</comment>
<dbReference type="GO" id="GO:0005634">
    <property type="term" value="C:nucleus"/>
    <property type="evidence" value="ECO:0007669"/>
    <property type="project" value="UniProtKB-SubCell"/>
</dbReference>
<evidence type="ECO:0000256" key="6">
    <source>
        <dbReference type="ARBA" id="ARBA00023015"/>
    </source>
</evidence>
<keyword evidence="11" id="KW-1133">Transmembrane helix</keyword>
<feature type="region of interest" description="Disordered" evidence="10">
    <location>
        <begin position="1"/>
        <end position="76"/>
    </location>
</feature>
<dbReference type="GO" id="GO:0003677">
    <property type="term" value="F:DNA binding"/>
    <property type="evidence" value="ECO:0007669"/>
    <property type="project" value="UniProtKB-KW"/>
</dbReference>
<evidence type="ECO:0000256" key="1">
    <source>
        <dbReference type="ARBA" id="ARBA00004123"/>
    </source>
</evidence>
<evidence type="ECO:0000256" key="4">
    <source>
        <dbReference type="ARBA" id="ARBA00022771"/>
    </source>
</evidence>
<keyword evidence="11" id="KW-0812">Transmembrane</keyword>
<evidence type="ECO:0000256" key="3">
    <source>
        <dbReference type="ARBA" id="ARBA00022737"/>
    </source>
</evidence>
<feature type="compositionally biased region" description="Polar residues" evidence="10">
    <location>
        <begin position="33"/>
        <end position="47"/>
    </location>
</feature>
<protein>
    <recommendedName>
        <fullName evidence="12">Rhodanese domain-containing protein</fullName>
    </recommendedName>
</protein>
<dbReference type="Pfam" id="PF00581">
    <property type="entry name" value="Rhodanese"/>
    <property type="match status" value="1"/>
</dbReference>
<comment type="caution">
    <text evidence="13">The sequence shown here is derived from an EMBL/GenBank/DDBJ whole genome shotgun (WGS) entry which is preliminary data.</text>
</comment>
<evidence type="ECO:0000256" key="9">
    <source>
        <dbReference type="ARBA" id="ARBA00023242"/>
    </source>
</evidence>
<evidence type="ECO:0000256" key="7">
    <source>
        <dbReference type="ARBA" id="ARBA00023125"/>
    </source>
</evidence>
<feature type="transmembrane region" description="Helical" evidence="11">
    <location>
        <begin position="206"/>
        <end position="224"/>
    </location>
</feature>
<keyword evidence="8" id="KW-0804">Transcription</keyword>
<reference evidence="13" key="1">
    <citation type="submission" date="2019-10" db="EMBL/GenBank/DDBJ databases">
        <authorList>
            <person name="Zhang R."/>
            <person name="Pan Y."/>
            <person name="Wang J."/>
            <person name="Ma R."/>
            <person name="Yu S."/>
        </authorList>
    </citation>
    <scope>NUCLEOTIDE SEQUENCE</scope>
    <source>
        <strain evidence="13">LA-IB0</strain>
        <tissue evidence="13">Leaf</tissue>
    </source>
</reference>
<dbReference type="Pfam" id="PF11914">
    <property type="entry name" value="DUF3432"/>
    <property type="match status" value="1"/>
</dbReference>
<keyword evidence="5" id="KW-0862">Zinc</keyword>
<evidence type="ECO:0000256" key="11">
    <source>
        <dbReference type="SAM" id="Phobius"/>
    </source>
</evidence>
<keyword evidence="3" id="KW-0677">Repeat</keyword>
<dbReference type="CDD" id="cd00158">
    <property type="entry name" value="RHOD"/>
    <property type="match status" value="1"/>
</dbReference>
<keyword evidence="6" id="KW-0805">Transcription regulation</keyword>
<dbReference type="InterPro" id="IPR021839">
    <property type="entry name" value="EGR1_C"/>
</dbReference>
<feature type="compositionally biased region" description="Low complexity" evidence="10">
    <location>
        <begin position="382"/>
        <end position="397"/>
    </location>
</feature>